<dbReference type="EMBL" id="JBEDUW010000001">
    <property type="protein sequence ID" value="KAK9951202.1"/>
    <property type="molecule type" value="Genomic_DNA"/>
</dbReference>
<accession>A0AAW1YRS0</accession>
<organism evidence="1 2">
    <name type="scientific">Rubus argutus</name>
    <name type="common">Southern blackberry</name>
    <dbReference type="NCBI Taxonomy" id="59490"/>
    <lineage>
        <taxon>Eukaryota</taxon>
        <taxon>Viridiplantae</taxon>
        <taxon>Streptophyta</taxon>
        <taxon>Embryophyta</taxon>
        <taxon>Tracheophyta</taxon>
        <taxon>Spermatophyta</taxon>
        <taxon>Magnoliopsida</taxon>
        <taxon>eudicotyledons</taxon>
        <taxon>Gunneridae</taxon>
        <taxon>Pentapetalae</taxon>
        <taxon>rosids</taxon>
        <taxon>fabids</taxon>
        <taxon>Rosales</taxon>
        <taxon>Rosaceae</taxon>
        <taxon>Rosoideae</taxon>
        <taxon>Rosoideae incertae sedis</taxon>
        <taxon>Rubus</taxon>
    </lineage>
</organism>
<gene>
    <name evidence="1" type="ORF">M0R45_006659</name>
</gene>
<reference evidence="1 2" key="1">
    <citation type="journal article" date="2023" name="G3 (Bethesda)">
        <title>A chromosome-length genome assembly and annotation of blackberry (Rubus argutus, cv. 'Hillquist').</title>
        <authorList>
            <person name="Bruna T."/>
            <person name="Aryal R."/>
            <person name="Dudchenko O."/>
            <person name="Sargent D.J."/>
            <person name="Mead D."/>
            <person name="Buti M."/>
            <person name="Cavallini A."/>
            <person name="Hytonen T."/>
            <person name="Andres J."/>
            <person name="Pham M."/>
            <person name="Weisz D."/>
            <person name="Mascagni F."/>
            <person name="Usai G."/>
            <person name="Natali L."/>
            <person name="Bassil N."/>
            <person name="Fernandez G.E."/>
            <person name="Lomsadze A."/>
            <person name="Armour M."/>
            <person name="Olukolu B."/>
            <person name="Poorten T."/>
            <person name="Britton C."/>
            <person name="Davik J."/>
            <person name="Ashrafi H."/>
            <person name="Aiden E.L."/>
            <person name="Borodovsky M."/>
            <person name="Worthington M."/>
        </authorList>
    </citation>
    <scope>NUCLEOTIDE SEQUENCE [LARGE SCALE GENOMIC DNA]</scope>
    <source>
        <strain evidence="1">PI 553951</strain>
    </source>
</reference>
<evidence type="ECO:0008006" key="3">
    <source>
        <dbReference type="Google" id="ProtNLM"/>
    </source>
</evidence>
<dbReference type="AlphaFoldDB" id="A0AAW1YRS0"/>
<name>A0AAW1YRS0_RUBAR</name>
<evidence type="ECO:0000313" key="2">
    <source>
        <dbReference type="Proteomes" id="UP001457282"/>
    </source>
</evidence>
<keyword evidence="2" id="KW-1185">Reference proteome</keyword>
<proteinExistence type="predicted"/>
<evidence type="ECO:0000313" key="1">
    <source>
        <dbReference type="EMBL" id="KAK9951202.1"/>
    </source>
</evidence>
<sequence>MLHPDEHGVGLRTGNGAAVVQGGHGLSTASVAEAWELRTGQTHQQIWRQGRRDGWARVRRQQGDISDCAGVVLGLGIASESVENSFGAAGLNGDVAWWRLR</sequence>
<dbReference type="Proteomes" id="UP001457282">
    <property type="component" value="Unassembled WGS sequence"/>
</dbReference>
<comment type="caution">
    <text evidence="1">The sequence shown here is derived from an EMBL/GenBank/DDBJ whole genome shotgun (WGS) entry which is preliminary data.</text>
</comment>
<protein>
    <recommendedName>
        <fullName evidence="3">MHC class I antigen</fullName>
    </recommendedName>
</protein>